<dbReference type="PANTHER" id="PTHR46795:SF1">
    <property type="entry name" value="ABC TRANSPORTER PERMEASE PROTEIN"/>
    <property type="match status" value="1"/>
</dbReference>
<comment type="subcellular location">
    <subcellularLocation>
        <location evidence="1 6">Cell membrane</location>
        <topology evidence="1 6">Multi-pass membrane protein</topology>
    </subcellularLocation>
</comment>
<protein>
    <submittedName>
        <fullName evidence="8">ABC transporter permease</fullName>
    </submittedName>
</protein>
<keyword evidence="5 6" id="KW-0472">Membrane</keyword>
<feature type="transmembrane region" description="Helical" evidence="6">
    <location>
        <begin position="103"/>
        <end position="131"/>
    </location>
</feature>
<dbReference type="Proteomes" id="UP000605427">
    <property type="component" value="Unassembled WGS sequence"/>
</dbReference>
<keyword evidence="3 6" id="KW-0812">Transmembrane</keyword>
<gene>
    <name evidence="8" type="ORF">GCM10007362_25640</name>
</gene>
<feature type="transmembrane region" description="Helical" evidence="6">
    <location>
        <begin position="220"/>
        <end position="239"/>
    </location>
</feature>
<keyword evidence="2 6" id="KW-1003">Cell membrane</keyword>
<dbReference type="InterPro" id="IPR027022">
    <property type="entry name" value="ABC_permease_BceB-typ"/>
</dbReference>
<dbReference type="Pfam" id="PF02687">
    <property type="entry name" value="FtsX"/>
    <property type="match status" value="1"/>
</dbReference>
<feature type="transmembrane region" description="Helical" evidence="6">
    <location>
        <begin position="279"/>
        <end position="300"/>
    </location>
</feature>
<reference evidence="9" key="1">
    <citation type="journal article" date="2019" name="Int. J. Syst. Evol. Microbiol.">
        <title>The Global Catalogue of Microorganisms (GCM) 10K type strain sequencing project: providing services to taxonomists for standard genome sequencing and annotation.</title>
        <authorList>
            <consortium name="The Broad Institute Genomics Platform"/>
            <consortium name="The Broad Institute Genome Sequencing Center for Infectious Disease"/>
            <person name="Wu L."/>
            <person name="Ma J."/>
        </authorList>
    </citation>
    <scope>NUCLEOTIDE SEQUENCE [LARGE SCALE GENOMIC DNA]</scope>
    <source>
        <strain evidence="9">CCM 8702</strain>
    </source>
</reference>
<evidence type="ECO:0000259" key="7">
    <source>
        <dbReference type="Pfam" id="PF02687"/>
    </source>
</evidence>
<dbReference type="EMBL" id="BMDD01000003">
    <property type="protein sequence ID" value="GGH79203.1"/>
    <property type="molecule type" value="Genomic_DNA"/>
</dbReference>
<evidence type="ECO:0000256" key="5">
    <source>
        <dbReference type="ARBA" id="ARBA00023136"/>
    </source>
</evidence>
<keyword evidence="9" id="KW-1185">Reference proteome</keyword>
<feature type="transmembrane region" description="Helical" evidence="6">
    <location>
        <begin position="610"/>
        <end position="632"/>
    </location>
</feature>
<feature type="domain" description="ABC3 transporter permease C-terminal" evidence="7">
    <location>
        <begin position="63"/>
        <end position="177"/>
    </location>
</feature>
<dbReference type="InterPro" id="IPR003838">
    <property type="entry name" value="ABC3_permease_C"/>
</dbReference>
<dbReference type="RefSeq" id="WP_172243938.1">
    <property type="nucleotide sequence ID" value="NZ_BMDD01000003.1"/>
</dbReference>
<feature type="transmembrane region" description="Helical" evidence="6">
    <location>
        <begin position="20"/>
        <end position="42"/>
    </location>
</feature>
<dbReference type="PIRSF" id="PIRSF018968">
    <property type="entry name" value="ABC_permease_BceB"/>
    <property type="match status" value="1"/>
</dbReference>
<evidence type="ECO:0000256" key="3">
    <source>
        <dbReference type="ARBA" id="ARBA00022692"/>
    </source>
</evidence>
<organism evidence="8 9">
    <name type="scientific">Saccharibacillus endophyticus</name>
    <dbReference type="NCBI Taxonomy" id="2060666"/>
    <lineage>
        <taxon>Bacteria</taxon>
        <taxon>Bacillati</taxon>
        <taxon>Bacillota</taxon>
        <taxon>Bacilli</taxon>
        <taxon>Bacillales</taxon>
        <taxon>Paenibacillaceae</taxon>
        <taxon>Saccharibacillus</taxon>
    </lineage>
</organism>
<accession>A0ABQ1ZX10</accession>
<feature type="transmembrane region" description="Helical" evidence="6">
    <location>
        <begin position="195"/>
        <end position="214"/>
    </location>
</feature>
<feature type="transmembrane region" description="Helical" evidence="6">
    <location>
        <begin position="62"/>
        <end position="82"/>
    </location>
</feature>
<name>A0ABQ1ZX10_9BACL</name>
<evidence type="ECO:0000256" key="2">
    <source>
        <dbReference type="ARBA" id="ARBA00022475"/>
    </source>
</evidence>
<evidence type="ECO:0000256" key="1">
    <source>
        <dbReference type="ARBA" id="ARBA00004651"/>
    </source>
</evidence>
<feature type="transmembrane region" description="Helical" evidence="6">
    <location>
        <begin position="579"/>
        <end position="598"/>
    </location>
</feature>
<evidence type="ECO:0000256" key="4">
    <source>
        <dbReference type="ARBA" id="ARBA00022989"/>
    </source>
</evidence>
<proteinExistence type="inferred from homology"/>
<evidence type="ECO:0000256" key="6">
    <source>
        <dbReference type="PIRNR" id="PIRNR018968"/>
    </source>
</evidence>
<sequence length="645" mass="71598">MNFPRFAYNNVKRNARAYFAYFLSSAFMVMIFFSFAVFIFHPQIVSGEIHRMAKAGMQAAEYVIFVFAFFFVLYSISVFLKSRNKEFGLLLMLGAKPSQLNRLVFLENMIIGAGAIVSGIGAGLLLSKLFLLLASQIAGTETLPFYWPLKAMLLTAGAFALLFLAISVLTLLFVRKHRVLELIKGNAKPKSEPQASIWLVLLGIALLAAGYFALRTDEVNPASIFVAAGTGIAGTYFFYSQLSVACMRMLKRSRAFVWKGTNLLWISELAYKIKDNARMLFLVTVVTSVASMSAGFAVALSQQAKESYANDPYGLKVSYYRDAEHREEEERIIADTLRGAGLEYEITEIAKVNAVLENDPDERSLYAVSADNYSQVVSDWQTPVYPNGSESSALLLMPDGFVWKNAPDNGTRWKFEGVDTPLAIETAAGGPVFSEAQWLPLLVVPDEAYREMEAAEKAFKTIEAYYRIPAWDAASFDPNGQEARIGDELVRLSQGREGGQKPFESLVSSRGASYLSGLQFMSVFSFIGAFVALMFSLSSASFLYFKLHAELSRDADMYRSLSKTGLSIGEMKRSATLQIAILFFVPILVSAIQTFVVLDPILTMISVRGIIKPVLMTSSAFLIAQAVYFLLVRSRYLSRLKRVMV</sequence>
<comment type="caution">
    <text evidence="8">The sequence shown here is derived from an EMBL/GenBank/DDBJ whole genome shotgun (WGS) entry which is preliminary data.</text>
</comment>
<dbReference type="PANTHER" id="PTHR46795">
    <property type="entry name" value="ABC TRANSPORTER PERMEASE-RELATED-RELATED"/>
    <property type="match status" value="1"/>
</dbReference>
<comment type="similarity">
    <text evidence="6">Belongs to the ABC-4 integral membrane protein family.</text>
</comment>
<keyword evidence="4 6" id="KW-1133">Transmembrane helix</keyword>
<dbReference type="InterPro" id="IPR052536">
    <property type="entry name" value="ABC-4_Integral_Memb_Prot"/>
</dbReference>
<keyword evidence="6" id="KW-0813">Transport</keyword>
<feature type="transmembrane region" description="Helical" evidence="6">
    <location>
        <begin position="151"/>
        <end position="174"/>
    </location>
</feature>
<feature type="transmembrane region" description="Helical" evidence="6">
    <location>
        <begin position="523"/>
        <end position="545"/>
    </location>
</feature>
<evidence type="ECO:0000313" key="8">
    <source>
        <dbReference type="EMBL" id="GGH79203.1"/>
    </source>
</evidence>
<evidence type="ECO:0000313" key="9">
    <source>
        <dbReference type="Proteomes" id="UP000605427"/>
    </source>
</evidence>